<comment type="caution">
    <text evidence="11">The sequence shown here is derived from an EMBL/GenBank/DDBJ whole genome shotgun (WGS) entry which is preliminary data.</text>
</comment>
<keyword evidence="8 9" id="KW-0472">Membrane</keyword>
<evidence type="ECO:0000256" key="5">
    <source>
        <dbReference type="ARBA" id="ARBA00022729"/>
    </source>
</evidence>
<evidence type="ECO:0000313" key="12">
    <source>
        <dbReference type="Proteomes" id="UP000467840"/>
    </source>
</evidence>
<organism evidence="11 12">
    <name type="scientific">Hevea brasiliensis</name>
    <name type="common">Para rubber tree</name>
    <name type="synonym">Siphonia brasiliensis</name>
    <dbReference type="NCBI Taxonomy" id="3981"/>
    <lineage>
        <taxon>Eukaryota</taxon>
        <taxon>Viridiplantae</taxon>
        <taxon>Streptophyta</taxon>
        <taxon>Embryophyta</taxon>
        <taxon>Tracheophyta</taxon>
        <taxon>Spermatophyta</taxon>
        <taxon>Magnoliopsida</taxon>
        <taxon>eudicotyledons</taxon>
        <taxon>Gunneridae</taxon>
        <taxon>Pentapetalae</taxon>
        <taxon>rosids</taxon>
        <taxon>fabids</taxon>
        <taxon>Malpighiales</taxon>
        <taxon>Euphorbiaceae</taxon>
        <taxon>Crotonoideae</taxon>
        <taxon>Micrandreae</taxon>
        <taxon>Hevea</taxon>
    </lineage>
</organism>
<evidence type="ECO:0000256" key="4">
    <source>
        <dbReference type="ARBA" id="ARBA00022692"/>
    </source>
</evidence>
<dbReference type="Gene3D" id="3.80.10.10">
    <property type="entry name" value="Ribonuclease Inhibitor"/>
    <property type="match status" value="1"/>
</dbReference>
<dbReference type="SUPFAM" id="SSF52058">
    <property type="entry name" value="L domain-like"/>
    <property type="match status" value="1"/>
</dbReference>
<reference evidence="11 12" key="1">
    <citation type="journal article" date="2020" name="Mol. Plant">
        <title>The Chromosome-Based Rubber Tree Genome Provides New Insights into Spurge Genome Evolution and Rubber Biosynthesis.</title>
        <authorList>
            <person name="Liu J."/>
            <person name="Shi C."/>
            <person name="Shi C.C."/>
            <person name="Li W."/>
            <person name="Zhang Q.J."/>
            <person name="Zhang Y."/>
            <person name="Li K."/>
            <person name="Lu H.F."/>
            <person name="Shi C."/>
            <person name="Zhu S.T."/>
            <person name="Xiao Z.Y."/>
            <person name="Nan H."/>
            <person name="Yue Y."/>
            <person name="Zhu X.G."/>
            <person name="Wu Y."/>
            <person name="Hong X.N."/>
            <person name="Fan G.Y."/>
            <person name="Tong Y."/>
            <person name="Zhang D."/>
            <person name="Mao C.L."/>
            <person name="Liu Y.L."/>
            <person name="Hao S.J."/>
            <person name="Liu W.Q."/>
            <person name="Lv M.Q."/>
            <person name="Zhang H.B."/>
            <person name="Liu Y."/>
            <person name="Hu-Tang G.R."/>
            <person name="Wang J.P."/>
            <person name="Wang J.H."/>
            <person name="Sun Y.H."/>
            <person name="Ni S.B."/>
            <person name="Chen W.B."/>
            <person name="Zhang X.C."/>
            <person name="Jiao Y.N."/>
            <person name="Eichler E.E."/>
            <person name="Li G.H."/>
            <person name="Liu X."/>
            <person name="Gao L.Z."/>
        </authorList>
    </citation>
    <scope>NUCLEOTIDE SEQUENCE [LARGE SCALE GENOMIC DNA]</scope>
    <source>
        <strain evidence="12">cv. GT1</strain>
        <tissue evidence="11">Leaf</tissue>
    </source>
</reference>
<keyword evidence="4 9" id="KW-0812">Transmembrane</keyword>
<evidence type="ECO:0000256" key="9">
    <source>
        <dbReference type="SAM" id="Phobius"/>
    </source>
</evidence>
<evidence type="ECO:0000256" key="7">
    <source>
        <dbReference type="ARBA" id="ARBA00022989"/>
    </source>
</evidence>
<protein>
    <recommendedName>
        <fullName evidence="13">Leucine-rich repeat-containing N-terminal plant-type domain-containing protein</fullName>
    </recommendedName>
</protein>
<proteinExistence type="predicted"/>
<feature type="signal peptide" evidence="10">
    <location>
        <begin position="1"/>
        <end position="15"/>
    </location>
</feature>
<evidence type="ECO:0000256" key="1">
    <source>
        <dbReference type="ARBA" id="ARBA00004167"/>
    </source>
</evidence>
<dbReference type="InterPro" id="IPR046959">
    <property type="entry name" value="PRK1-6/SRF4-like"/>
</dbReference>
<feature type="chain" id="PRO_5025400456" description="Leucine-rich repeat-containing N-terminal plant-type domain-containing protein" evidence="10">
    <location>
        <begin position="16"/>
        <end position="297"/>
    </location>
</feature>
<feature type="transmembrane region" description="Helical" evidence="9">
    <location>
        <begin position="230"/>
        <end position="252"/>
    </location>
</feature>
<dbReference type="InterPro" id="IPR032675">
    <property type="entry name" value="LRR_dom_sf"/>
</dbReference>
<evidence type="ECO:0000256" key="10">
    <source>
        <dbReference type="SAM" id="SignalP"/>
    </source>
</evidence>
<evidence type="ECO:0008006" key="13">
    <source>
        <dbReference type="Google" id="ProtNLM"/>
    </source>
</evidence>
<evidence type="ECO:0000256" key="6">
    <source>
        <dbReference type="ARBA" id="ARBA00022737"/>
    </source>
</evidence>
<dbReference type="GO" id="GO:0016020">
    <property type="term" value="C:membrane"/>
    <property type="evidence" value="ECO:0007669"/>
    <property type="project" value="UniProtKB-SubCell"/>
</dbReference>
<gene>
    <name evidence="11" type="ORF">GH714_032717</name>
</gene>
<dbReference type="InterPro" id="IPR001611">
    <property type="entry name" value="Leu-rich_rpt"/>
</dbReference>
<dbReference type="FunFam" id="3.80.10.10:FF:000722">
    <property type="entry name" value="Leucine-rich repeat receptor-like protein kinase"/>
    <property type="match status" value="1"/>
</dbReference>
<dbReference type="PANTHER" id="PTHR48007:SF50">
    <property type="entry name" value="PROTEIN KINASE DOMAIN-CONTAINING PROTEIN"/>
    <property type="match status" value="1"/>
</dbReference>
<keyword evidence="12" id="KW-1185">Reference proteome</keyword>
<evidence type="ECO:0000313" key="11">
    <source>
        <dbReference type="EMBL" id="KAF2295384.1"/>
    </source>
</evidence>
<evidence type="ECO:0000256" key="2">
    <source>
        <dbReference type="ARBA" id="ARBA00022553"/>
    </source>
</evidence>
<keyword evidence="6" id="KW-0677">Repeat</keyword>
<accession>A0A6A6L364</accession>
<dbReference type="EMBL" id="JAAGAX010000013">
    <property type="protein sequence ID" value="KAF2295384.1"/>
    <property type="molecule type" value="Genomic_DNA"/>
</dbReference>
<evidence type="ECO:0000256" key="8">
    <source>
        <dbReference type="ARBA" id="ARBA00023136"/>
    </source>
</evidence>
<evidence type="ECO:0000256" key="3">
    <source>
        <dbReference type="ARBA" id="ARBA00022614"/>
    </source>
</evidence>
<dbReference type="AlphaFoldDB" id="A0A6A6L364"/>
<keyword evidence="3" id="KW-0433">Leucine-rich repeat</keyword>
<dbReference type="PANTHER" id="PTHR48007">
    <property type="entry name" value="LEUCINE-RICH REPEAT RECEPTOR-LIKE PROTEIN KINASE PXC1"/>
    <property type="match status" value="1"/>
</dbReference>
<keyword evidence="7 9" id="KW-1133">Transmembrane helix</keyword>
<sequence>MLLLLHFLLVAVAAAATPSLSQTTTYLLQPDAVSLLSFKSKADLDNKLLYTLNERFDYCEWQGVKCVQGRVVRFVLQGSFPPSILLLHRLNVLDLSYNNLTGHIPVQLSALDRLSSLRLERNHFNGSLPPLNQSFLIFFNVSGNNLTGPIPVTSTLSKFDTSSFSLNPDLCGEIINKACTRTRSPFFDSPSSSNATSPTATLGQSAQAEGGVGVVVLSPPSTQKHKRTTAILGFAVGVSVLIVSLLCIFLFCSRNRANKQIRRKNSWRQQRLQPRLRIRFIQTRQGTLKLLENMAKQ</sequence>
<keyword evidence="2" id="KW-0597">Phosphoprotein</keyword>
<keyword evidence="5 10" id="KW-0732">Signal</keyword>
<comment type="subcellular location">
    <subcellularLocation>
        <location evidence="1">Membrane</location>
        <topology evidence="1">Single-pass membrane protein</topology>
    </subcellularLocation>
</comment>
<dbReference type="Pfam" id="PF00560">
    <property type="entry name" value="LRR_1"/>
    <property type="match status" value="1"/>
</dbReference>
<name>A0A6A6L364_HEVBR</name>
<dbReference type="Proteomes" id="UP000467840">
    <property type="component" value="Chromosome 7"/>
</dbReference>